<organism evidence="1 2">
    <name type="scientific">candidate division KSB3 bacterium</name>
    <dbReference type="NCBI Taxonomy" id="2044937"/>
    <lineage>
        <taxon>Bacteria</taxon>
        <taxon>candidate division KSB3</taxon>
    </lineage>
</organism>
<dbReference type="Gene3D" id="3.40.190.10">
    <property type="entry name" value="Periplasmic binding protein-like II"/>
    <property type="match status" value="1"/>
</dbReference>
<evidence type="ECO:0008006" key="3">
    <source>
        <dbReference type="Google" id="ProtNLM"/>
    </source>
</evidence>
<dbReference type="SUPFAM" id="SSF53850">
    <property type="entry name" value="Periplasmic binding protein-like II"/>
    <property type="match status" value="1"/>
</dbReference>
<proteinExistence type="predicted"/>
<evidence type="ECO:0000313" key="1">
    <source>
        <dbReference type="EMBL" id="PID56763.1"/>
    </source>
</evidence>
<name>A0A2G6E3V5_9BACT</name>
<reference evidence="1 2" key="1">
    <citation type="submission" date="2017-10" db="EMBL/GenBank/DDBJ databases">
        <title>Novel microbial diversity and functional potential in the marine mammal oral microbiome.</title>
        <authorList>
            <person name="Dudek N.K."/>
            <person name="Sun C.L."/>
            <person name="Burstein D."/>
            <person name="Kantor R.S."/>
            <person name="Aliaga Goltsman D.S."/>
            <person name="Bik E.M."/>
            <person name="Thomas B.C."/>
            <person name="Banfield J.F."/>
            <person name="Relman D.A."/>
        </authorList>
    </citation>
    <scope>NUCLEOTIDE SEQUENCE [LARGE SCALE GENOMIC DNA]</scope>
    <source>
        <strain evidence="1">DOLZORAL124_49_17</strain>
    </source>
</reference>
<dbReference type="AlphaFoldDB" id="A0A2G6E3V5"/>
<comment type="caution">
    <text evidence="1">The sequence shown here is derived from an EMBL/GenBank/DDBJ whole genome shotgun (WGS) entry which is preliminary data.</text>
</comment>
<evidence type="ECO:0000313" key="2">
    <source>
        <dbReference type="Proteomes" id="UP000229740"/>
    </source>
</evidence>
<gene>
    <name evidence="1" type="ORF">CSB45_09995</name>
</gene>
<sequence>MVDPIRKSVWADPEFQSKLENFTDYYKTFQEIIDNCKVYFTPQPMFFETTTEWAATLHEIYDGADAQEALDKLTNKLERTLKRAGY</sequence>
<accession>A0A2G6E3V5</accession>
<protein>
    <recommendedName>
        <fullName evidence="3">ABC transporter substrate-binding protein</fullName>
    </recommendedName>
</protein>
<dbReference type="Proteomes" id="UP000229740">
    <property type="component" value="Unassembled WGS sequence"/>
</dbReference>
<dbReference type="EMBL" id="PDPS01000031">
    <property type="protein sequence ID" value="PID56763.1"/>
    <property type="molecule type" value="Genomic_DNA"/>
</dbReference>